<keyword evidence="2" id="KW-0812">Transmembrane</keyword>
<feature type="transmembrane region" description="Helical" evidence="2">
    <location>
        <begin position="263"/>
        <end position="281"/>
    </location>
</feature>
<comment type="caution">
    <text evidence="3">The sequence shown here is derived from an EMBL/GenBank/DDBJ whole genome shotgun (WGS) entry which is preliminary data.</text>
</comment>
<proteinExistence type="predicted"/>
<gene>
    <name evidence="3" type="ORF">GCM10009751_04140</name>
</gene>
<feature type="transmembrane region" description="Helical" evidence="2">
    <location>
        <begin position="60"/>
        <end position="82"/>
    </location>
</feature>
<feature type="transmembrane region" description="Helical" evidence="2">
    <location>
        <begin position="189"/>
        <end position="210"/>
    </location>
</feature>
<feature type="region of interest" description="Disordered" evidence="1">
    <location>
        <begin position="1"/>
        <end position="55"/>
    </location>
</feature>
<sequence>MSRQTPGPRRAAVRPTVPTTAGAAGQHTARPAATPAGRPAASPADRPAASRADRPSASRAALLGATVASGVAALLGAGWLAGRLPGFYTDPANAFLAGLAGAQAATLVHTVAALLGVAAGIGALAGALRGRALAAAGALQVAVFGLAMGSLGTLSVVGYLLAFAMPVVIVVLVVQAIRKYPRARWFVGLPALAAVVAAVVVAGPAIPGALATSGAAVGADLWAVGLVLVLLAVATTWGAVAIRASAAGGAAGRLTAWVLRHRTAVTIVAATGPLPYALVRLSWLTPWPLVAPDDMATETRVWGLLLSGVAWAGFALTLGLIQRWGEVFPRWVPVLAGRPVPVAAAAVPGGFVAATLCFSAVPMLVAFAEQGEFWAGVFTFPCWYWGPALALAVWGYVAHRRGSGAAR</sequence>
<feature type="compositionally biased region" description="Low complexity" evidence="1">
    <location>
        <begin position="28"/>
        <end position="50"/>
    </location>
</feature>
<dbReference type="Proteomes" id="UP001501094">
    <property type="component" value="Unassembled WGS sequence"/>
</dbReference>
<keyword evidence="2" id="KW-0472">Membrane</keyword>
<keyword evidence="4" id="KW-1185">Reference proteome</keyword>
<feature type="transmembrane region" description="Helical" evidence="2">
    <location>
        <begin position="373"/>
        <end position="397"/>
    </location>
</feature>
<feature type="transmembrane region" description="Helical" evidence="2">
    <location>
        <begin position="157"/>
        <end position="177"/>
    </location>
</feature>
<evidence type="ECO:0000313" key="4">
    <source>
        <dbReference type="Proteomes" id="UP001501094"/>
    </source>
</evidence>
<accession>A0ABN2N3G7</accession>
<protein>
    <submittedName>
        <fullName evidence="3">Uncharacterized protein</fullName>
    </submittedName>
</protein>
<feature type="transmembrane region" description="Helical" evidence="2">
    <location>
        <begin position="222"/>
        <end position="242"/>
    </location>
</feature>
<evidence type="ECO:0000256" key="2">
    <source>
        <dbReference type="SAM" id="Phobius"/>
    </source>
</evidence>
<reference evidence="3 4" key="1">
    <citation type="journal article" date="2019" name="Int. J. Syst. Evol. Microbiol.">
        <title>The Global Catalogue of Microorganisms (GCM) 10K type strain sequencing project: providing services to taxonomists for standard genome sequencing and annotation.</title>
        <authorList>
            <consortium name="The Broad Institute Genomics Platform"/>
            <consortium name="The Broad Institute Genome Sequencing Center for Infectious Disease"/>
            <person name="Wu L."/>
            <person name="Ma J."/>
        </authorList>
    </citation>
    <scope>NUCLEOTIDE SEQUENCE [LARGE SCALE GENOMIC DNA]</scope>
    <source>
        <strain evidence="3 4">JCM 14326</strain>
    </source>
</reference>
<dbReference type="RefSeq" id="WP_344099006.1">
    <property type="nucleotide sequence ID" value="NZ_BAAANL010000001.1"/>
</dbReference>
<name>A0ABN2N3G7_9MICO</name>
<evidence type="ECO:0000256" key="1">
    <source>
        <dbReference type="SAM" id="MobiDB-lite"/>
    </source>
</evidence>
<feature type="transmembrane region" description="Helical" evidence="2">
    <location>
        <begin position="301"/>
        <end position="321"/>
    </location>
</feature>
<feature type="transmembrane region" description="Helical" evidence="2">
    <location>
        <begin position="132"/>
        <end position="151"/>
    </location>
</feature>
<evidence type="ECO:0000313" key="3">
    <source>
        <dbReference type="EMBL" id="GAA1850880.1"/>
    </source>
</evidence>
<feature type="transmembrane region" description="Helical" evidence="2">
    <location>
        <begin position="102"/>
        <end position="125"/>
    </location>
</feature>
<feature type="transmembrane region" description="Helical" evidence="2">
    <location>
        <begin position="342"/>
        <end position="367"/>
    </location>
</feature>
<dbReference type="EMBL" id="BAAANL010000001">
    <property type="protein sequence ID" value="GAA1850880.1"/>
    <property type="molecule type" value="Genomic_DNA"/>
</dbReference>
<keyword evidence="2" id="KW-1133">Transmembrane helix</keyword>
<organism evidence="3 4">
    <name type="scientific">Myceligenerans crystallogenes</name>
    <dbReference type="NCBI Taxonomy" id="316335"/>
    <lineage>
        <taxon>Bacteria</taxon>
        <taxon>Bacillati</taxon>
        <taxon>Actinomycetota</taxon>
        <taxon>Actinomycetes</taxon>
        <taxon>Micrococcales</taxon>
        <taxon>Promicromonosporaceae</taxon>
        <taxon>Myceligenerans</taxon>
    </lineage>
</organism>